<protein>
    <submittedName>
        <fullName evidence="1">GDSL esterase/lipase</fullName>
    </submittedName>
</protein>
<reference evidence="1 2" key="1">
    <citation type="submission" date="2019-08" db="EMBL/GenBank/DDBJ databases">
        <title>Draft genome sequences of two oriental melons (Cucumis melo L. var makuwa).</title>
        <authorList>
            <person name="Kwon S.-Y."/>
        </authorList>
    </citation>
    <scope>NUCLEOTIDE SEQUENCE [LARGE SCALE GENOMIC DNA]</scope>
    <source>
        <strain evidence="2">cv. SW 3</strain>
        <tissue evidence="1">Leaf</tissue>
    </source>
</reference>
<gene>
    <name evidence="1" type="ORF">E6C27_scaffold679G00090</name>
</gene>
<dbReference type="EMBL" id="SSTE01004649">
    <property type="protein sequence ID" value="KAA0062246.1"/>
    <property type="molecule type" value="Genomic_DNA"/>
</dbReference>
<evidence type="ECO:0000313" key="1">
    <source>
        <dbReference type="EMBL" id="KAA0062246.1"/>
    </source>
</evidence>
<dbReference type="Proteomes" id="UP000321393">
    <property type="component" value="Unassembled WGS sequence"/>
</dbReference>
<proteinExistence type="predicted"/>
<accession>A0A5A7V742</accession>
<dbReference type="AlphaFoldDB" id="A0A5A7V742"/>
<evidence type="ECO:0000313" key="2">
    <source>
        <dbReference type="Proteomes" id="UP000321393"/>
    </source>
</evidence>
<sequence length="169" mass="19548">MSPSYTKWVYHGELLSFRDTENFEEGTSSNHFDEETSSSQFNEEDDMFGMLNDLQAPIEYEEETEDSRLEDEMSMNVGVEIDEDRTNNTSCFLYVEGPVILATQAHQVFYVDDPKNGHQVDDHVKDDVPCKIDIDPTIVERSVVRHLTDDFIDDVDEHLSHAKDDDELY</sequence>
<name>A0A5A7V742_CUCMM</name>
<organism evidence="1 2">
    <name type="scientific">Cucumis melo var. makuwa</name>
    <name type="common">Oriental melon</name>
    <dbReference type="NCBI Taxonomy" id="1194695"/>
    <lineage>
        <taxon>Eukaryota</taxon>
        <taxon>Viridiplantae</taxon>
        <taxon>Streptophyta</taxon>
        <taxon>Embryophyta</taxon>
        <taxon>Tracheophyta</taxon>
        <taxon>Spermatophyta</taxon>
        <taxon>Magnoliopsida</taxon>
        <taxon>eudicotyledons</taxon>
        <taxon>Gunneridae</taxon>
        <taxon>Pentapetalae</taxon>
        <taxon>rosids</taxon>
        <taxon>fabids</taxon>
        <taxon>Cucurbitales</taxon>
        <taxon>Cucurbitaceae</taxon>
        <taxon>Benincaseae</taxon>
        <taxon>Cucumis</taxon>
    </lineage>
</organism>
<comment type="caution">
    <text evidence="1">The sequence shown here is derived from an EMBL/GenBank/DDBJ whole genome shotgun (WGS) entry which is preliminary data.</text>
</comment>